<evidence type="ECO:0008006" key="3">
    <source>
        <dbReference type="Google" id="ProtNLM"/>
    </source>
</evidence>
<proteinExistence type="predicted"/>
<name>A0A7S1QD66_NEODS</name>
<evidence type="ECO:0000313" key="2">
    <source>
        <dbReference type="EMBL" id="CAD9130630.1"/>
    </source>
</evidence>
<dbReference type="Pfam" id="PF14712">
    <property type="entry name" value="Snapin_Pallidin"/>
    <property type="match status" value="1"/>
</dbReference>
<dbReference type="AlphaFoldDB" id="A0A7S1QD66"/>
<dbReference type="EMBL" id="HBGF01033289">
    <property type="protein sequence ID" value="CAD9130630.1"/>
    <property type="molecule type" value="Transcribed_RNA"/>
</dbReference>
<reference evidence="2" key="1">
    <citation type="submission" date="2021-01" db="EMBL/GenBank/DDBJ databases">
        <authorList>
            <person name="Corre E."/>
            <person name="Pelletier E."/>
            <person name="Niang G."/>
            <person name="Scheremetjew M."/>
            <person name="Finn R."/>
            <person name="Kale V."/>
            <person name="Holt S."/>
            <person name="Cochrane G."/>
            <person name="Meng A."/>
            <person name="Brown T."/>
            <person name="Cohen L."/>
        </authorList>
    </citation>
    <scope>NUCLEOTIDE SEQUENCE</scope>
    <source>
        <strain evidence="2">CCAP 1951/1</strain>
    </source>
</reference>
<accession>A0A7S1QD66</accession>
<protein>
    <recommendedName>
        <fullName evidence="3">Biogenesis of lysosome-related organelles complex 1 subunit 7</fullName>
    </recommendedName>
</protein>
<keyword evidence="1" id="KW-0175">Coiled coil</keyword>
<sequence length="134" mass="14040">MADTNEETASAAPPTAGALAALLRPATDLSASIRGVLEQQQQLAAHMAVLNQKLAAATAQSPEDRNVLLQVDAYVAKLRAARRRVSALQTSLEATKARLVRVHGYVKAKANVLERDNAATEEALEAELAAAAAS</sequence>
<evidence type="ECO:0000256" key="1">
    <source>
        <dbReference type="SAM" id="Coils"/>
    </source>
</evidence>
<organism evidence="2">
    <name type="scientific">Neobodo designis</name>
    <name type="common">Flagellated protozoan</name>
    <name type="synonym">Bodo designis</name>
    <dbReference type="NCBI Taxonomy" id="312471"/>
    <lineage>
        <taxon>Eukaryota</taxon>
        <taxon>Discoba</taxon>
        <taxon>Euglenozoa</taxon>
        <taxon>Kinetoplastea</taxon>
        <taxon>Metakinetoplastina</taxon>
        <taxon>Neobodonida</taxon>
        <taxon>Neobodo</taxon>
    </lineage>
</organism>
<dbReference type="InterPro" id="IPR028119">
    <property type="entry name" value="Snapin/Pallidin/Snn1"/>
</dbReference>
<gene>
    <name evidence="2" type="ORF">NDES1114_LOCUS22283</name>
</gene>
<feature type="coiled-coil region" evidence="1">
    <location>
        <begin position="78"/>
        <end position="130"/>
    </location>
</feature>